<reference evidence="2 3" key="1">
    <citation type="submission" date="2018-07" db="EMBL/GenBank/DDBJ databases">
        <title>Rhodosalinus sp. strain E84T genomic sequence and assembly.</title>
        <authorList>
            <person name="Liu Z.-W."/>
            <person name="Lu D.-C."/>
        </authorList>
    </citation>
    <scope>NUCLEOTIDE SEQUENCE [LARGE SCALE GENOMIC DNA]</scope>
    <source>
        <strain evidence="2 3">E84</strain>
    </source>
</reference>
<evidence type="ECO:0000313" key="2">
    <source>
        <dbReference type="EMBL" id="RBI85838.1"/>
    </source>
</evidence>
<proteinExistence type="predicted"/>
<dbReference type="AlphaFoldDB" id="A0A365UBK7"/>
<keyword evidence="3" id="KW-1185">Reference proteome</keyword>
<name>A0A365UBK7_9RHOB</name>
<dbReference type="EMBL" id="QNTQ01000006">
    <property type="protein sequence ID" value="RBI85838.1"/>
    <property type="molecule type" value="Genomic_DNA"/>
</dbReference>
<accession>A0A365UBK7</accession>
<organism evidence="2 3">
    <name type="scientific">Rhodosalinus halophilus</name>
    <dbReference type="NCBI Taxonomy" id="2259333"/>
    <lineage>
        <taxon>Bacteria</taxon>
        <taxon>Pseudomonadati</taxon>
        <taxon>Pseudomonadota</taxon>
        <taxon>Alphaproteobacteria</taxon>
        <taxon>Rhodobacterales</taxon>
        <taxon>Paracoccaceae</taxon>
        <taxon>Rhodosalinus</taxon>
    </lineage>
</organism>
<gene>
    <name evidence="2" type="ORF">DRV85_08965</name>
</gene>
<sequence length="118" mass="13101">MRMFAAAALAATTVSAAPAAADFARIQNETQFREVVQGRTLAYPLVRLRVTPDGRITGTGAGREVSGQWQWQDGLFCRDLYWGERELGYNCQTVEVRGDTVRFTSDAGEGDHADFRLR</sequence>
<dbReference type="OrthoDB" id="7874348at2"/>
<comment type="caution">
    <text evidence="2">The sequence shown here is derived from an EMBL/GenBank/DDBJ whole genome shotgun (WGS) entry which is preliminary data.</text>
</comment>
<feature type="signal peptide" evidence="1">
    <location>
        <begin position="1"/>
        <end position="16"/>
    </location>
</feature>
<dbReference type="Proteomes" id="UP000253370">
    <property type="component" value="Unassembled WGS sequence"/>
</dbReference>
<feature type="chain" id="PRO_5016685228" evidence="1">
    <location>
        <begin position="17"/>
        <end position="118"/>
    </location>
</feature>
<dbReference type="RefSeq" id="WP_113289097.1">
    <property type="nucleotide sequence ID" value="NZ_QNTQ01000006.1"/>
</dbReference>
<protein>
    <submittedName>
        <fullName evidence="2">Dihydrodipicolinate reductase</fullName>
    </submittedName>
</protein>
<keyword evidence="1" id="KW-0732">Signal</keyword>
<evidence type="ECO:0000313" key="3">
    <source>
        <dbReference type="Proteomes" id="UP000253370"/>
    </source>
</evidence>
<evidence type="ECO:0000256" key="1">
    <source>
        <dbReference type="SAM" id="SignalP"/>
    </source>
</evidence>